<protein>
    <submittedName>
        <fullName evidence="1">Uncharacterized protein</fullName>
    </submittedName>
</protein>
<dbReference type="Proteomes" id="UP000008311">
    <property type="component" value="Unassembled WGS sequence"/>
</dbReference>
<keyword evidence="2" id="KW-1185">Reference proteome</keyword>
<name>B9TEA3_RICCO</name>
<evidence type="ECO:0000313" key="1">
    <source>
        <dbReference type="EMBL" id="EEF25810.1"/>
    </source>
</evidence>
<accession>B9TEA3</accession>
<dbReference type="AlphaFoldDB" id="B9TEA3"/>
<organism evidence="1 2">
    <name type="scientific">Ricinus communis</name>
    <name type="common">Castor bean</name>
    <dbReference type="NCBI Taxonomy" id="3988"/>
    <lineage>
        <taxon>Eukaryota</taxon>
        <taxon>Viridiplantae</taxon>
        <taxon>Streptophyta</taxon>
        <taxon>Embryophyta</taxon>
        <taxon>Tracheophyta</taxon>
        <taxon>Spermatophyta</taxon>
        <taxon>Magnoliopsida</taxon>
        <taxon>eudicotyledons</taxon>
        <taxon>Gunneridae</taxon>
        <taxon>Pentapetalae</taxon>
        <taxon>rosids</taxon>
        <taxon>fabids</taxon>
        <taxon>Malpighiales</taxon>
        <taxon>Euphorbiaceae</taxon>
        <taxon>Acalyphoideae</taxon>
        <taxon>Acalypheae</taxon>
        <taxon>Ricinus</taxon>
    </lineage>
</organism>
<gene>
    <name evidence="1" type="ORF">RCOM_1856140</name>
</gene>
<sequence length="93" mass="10155">MRFPATPEQSHGTACGCLAAGHVRRVFAGNRHPSQAGTTARSTFVERRCARKDGRCADLACERQPARRQHARVADGLCGPALRATAQSQDRRR</sequence>
<dbReference type="InParanoid" id="B9TEA3"/>
<evidence type="ECO:0000313" key="2">
    <source>
        <dbReference type="Proteomes" id="UP000008311"/>
    </source>
</evidence>
<reference evidence="2" key="1">
    <citation type="journal article" date="2010" name="Nat. Biotechnol.">
        <title>Draft genome sequence of the oilseed species Ricinus communis.</title>
        <authorList>
            <person name="Chan A.P."/>
            <person name="Crabtree J."/>
            <person name="Zhao Q."/>
            <person name="Lorenzi H."/>
            <person name="Orvis J."/>
            <person name="Puiu D."/>
            <person name="Melake-Berhan A."/>
            <person name="Jones K.M."/>
            <person name="Redman J."/>
            <person name="Chen G."/>
            <person name="Cahoon E.B."/>
            <person name="Gedil M."/>
            <person name="Stanke M."/>
            <person name="Haas B.J."/>
            <person name="Wortman J.R."/>
            <person name="Fraser-Liggett C.M."/>
            <person name="Ravel J."/>
            <person name="Rabinowicz P.D."/>
        </authorList>
    </citation>
    <scope>NUCLEOTIDE SEQUENCE [LARGE SCALE GENOMIC DNA]</scope>
    <source>
        <strain evidence="2">cv. Hale</strain>
    </source>
</reference>
<dbReference type="EMBL" id="EQ978852">
    <property type="protein sequence ID" value="EEF25810.1"/>
    <property type="molecule type" value="Genomic_DNA"/>
</dbReference>
<proteinExistence type="predicted"/>